<dbReference type="PANTHER" id="PTHR43178:SF5">
    <property type="entry name" value="LIPOAMIDE ACYLTRANSFERASE COMPONENT OF BRANCHED-CHAIN ALPHA-KETO ACID DEHYDROGENASE COMPLEX, MITOCHONDRIAL"/>
    <property type="match status" value="1"/>
</dbReference>
<organism evidence="6 7">
    <name type="scientific">Streptomyces phyllanthi</name>
    <dbReference type="NCBI Taxonomy" id="1803180"/>
    <lineage>
        <taxon>Bacteria</taxon>
        <taxon>Bacillati</taxon>
        <taxon>Actinomycetota</taxon>
        <taxon>Actinomycetes</taxon>
        <taxon>Kitasatosporales</taxon>
        <taxon>Streptomycetaceae</taxon>
        <taxon>Streptomyces</taxon>
    </lineage>
</organism>
<dbReference type="InterPro" id="IPR000089">
    <property type="entry name" value="Biotin_lipoyl"/>
</dbReference>
<dbReference type="InterPro" id="IPR011053">
    <property type="entry name" value="Single_hybrid_motif"/>
</dbReference>
<dbReference type="Pfam" id="PF00364">
    <property type="entry name" value="Biotin_lipoyl"/>
    <property type="match status" value="1"/>
</dbReference>
<keyword evidence="2" id="KW-0808">Transferase</keyword>
<dbReference type="GO" id="GO:0031405">
    <property type="term" value="F:lipoic acid binding"/>
    <property type="evidence" value="ECO:0007669"/>
    <property type="project" value="TreeGrafter"/>
</dbReference>
<dbReference type="InterPro" id="IPR050743">
    <property type="entry name" value="2-oxoacid_DH_E2_comp"/>
</dbReference>
<sequence>MTTATSHEQVFKLPDLGEGLTDAEIVEWKVAVGDTVTLDQIVVEVETAKAAVEVPVPYAGTVLRLHAEAGTALGVGEPLITVG</sequence>
<accession>A0A5N8WE34</accession>
<dbReference type="PANTHER" id="PTHR43178">
    <property type="entry name" value="DIHYDROLIPOAMIDE ACETYLTRANSFERASE COMPONENT OF PYRUVATE DEHYDROGENASE COMPLEX"/>
    <property type="match status" value="1"/>
</dbReference>
<dbReference type="RefSeq" id="WP_322724450.1">
    <property type="nucleotide sequence ID" value="NZ_VJZE01000321.1"/>
</dbReference>
<dbReference type="PROSITE" id="PS50968">
    <property type="entry name" value="BIOTINYL_LIPOYL"/>
    <property type="match status" value="1"/>
</dbReference>
<feature type="non-terminal residue" evidence="6">
    <location>
        <position position="83"/>
    </location>
</feature>
<dbReference type="CDD" id="cd06849">
    <property type="entry name" value="lipoyl_domain"/>
    <property type="match status" value="1"/>
</dbReference>
<evidence type="ECO:0000256" key="2">
    <source>
        <dbReference type="ARBA" id="ARBA00022679"/>
    </source>
</evidence>
<reference evidence="6 7" key="1">
    <citation type="submission" date="2019-07" db="EMBL/GenBank/DDBJ databases">
        <title>New species of Amycolatopsis and Streptomyces.</title>
        <authorList>
            <person name="Duangmal K."/>
            <person name="Teo W.F.A."/>
            <person name="Lipun K."/>
        </authorList>
    </citation>
    <scope>NUCLEOTIDE SEQUENCE [LARGE SCALE GENOMIC DNA]</scope>
    <source>
        <strain evidence="6 7">TISTR 2346</strain>
    </source>
</reference>
<comment type="cofactor">
    <cofactor evidence="1">
        <name>(R)-lipoate</name>
        <dbReference type="ChEBI" id="CHEBI:83088"/>
    </cofactor>
</comment>
<dbReference type="EMBL" id="VJZE01000321">
    <property type="protein sequence ID" value="MPY44425.1"/>
    <property type="molecule type" value="Genomic_DNA"/>
</dbReference>
<keyword evidence="7" id="KW-1185">Reference proteome</keyword>
<keyword evidence="3" id="KW-0450">Lipoyl</keyword>
<proteinExistence type="predicted"/>
<dbReference type="Gene3D" id="2.40.50.100">
    <property type="match status" value="1"/>
</dbReference>
<feature type="domain" description="Lipoyl-binding" evidence="5">
    <location>
        <begin position="8"/>
        <end position="83"/>
    </location>
</feature>
<evidence type="ECO:0000256" key="1">
    <source>
        <dbReference type="ARBA" id="ARBA00001938"/>
    </source>
</evidence>
<keyword evidence="4" id="KW-0012">Acyltransferase</keyword>
<dbReference type="PROSITE" id="PS00189">
    <property type="entry name" value="LIPOYL"/>
    <property type="match status" value="1"/>
</dbReference>
<evidence type="ECO:0000256" key="4">
    <source>
        <dbReference type="ARBA" id="ARBA00023315"/>
    </source>
</evidence>
<comment type="caution">
    <text evidence="6">The sequence shown here is derived from an EMBL/GenBank/DDBJ whole genome shotgun (WGS) entry which is preliminary data.</text>
</comment>
<evidence type="ECO:0000259" key="5">
    <source>
        <dbReference type="PROSITE" id="PS50968"/>
    </source>
</evidence>
<dbReference type="AlphaFoldDB" id="A0A5N8WE34"/>
<evidence type="ECO:0000256" key="3">
    <source>
        <dbReference type="ARBA" id="ARBA00022823"/>
    </source>
</evidence>
<dbReference type="GO" id="GO:0016407">
    <property type="term" value="F:acetyltransferase activity"/>
    <property type="evidence" value="ECO:0007669"/>
    <property type="project" value="TreeGrafter"/>
</dbReference>
<protein>
    <submittedName>
        <fullName evidence="6">2-oxo acid dehydrogenase subunit E2</fullName>
    </submittedName>
</protein>
<dbReference type="InterPro" id="IPR003016">
    <property type="entry name" value="2-oxoA_DH_lipoyl-BS"/>
</dbReference>
<evidence type="ECO:0000313" key="7">
    <source>
        <dbReference type="Proteomes" id="UP000326979"/>
    </source>
</evidence>
<dbReference type="SUPFAM" id="SSF51230">
    <property type="entry name" value="Single hybrid motif"/>
    <property type="match status" value="1"/>
</dbReference>
<dbReference type="GO" id="GO:0005737">
    <property type="term" value="C:cytoplasm"/>
    <property type="evidence" value="ECO:0007669"/>
    <property type="project" value="TreeGrafter"/>
</dbReference>
<gene>
    <name evidence="6" type="ORF">FNH04_32320</name>
</gene>
<name>A0A5N8WE34_9ACTN</name>
<dbReference type="Proteomes" id="UP000326979">
    <property type="component" value="Unassembled WGS sequence"/>
</dbReference>
<evidence type="ECO:0000313" key="6">
    <source>
        <dbReference type="EMBL" id="MPY44425.1"/>
    </source>
</evidence>